<dbReference type="PANTHER" id="PTHR21237">
    <property type="entry name" value="GRPE PROTEIN"/>
    <property type="match status" value="1"/>
</dbReference>
<dbReference type="GO" id="GO:0051082">
    <property type="term" value="F:unfolded protein binding"/>
    <property type="evidence" value="ECO:0007669"/>
    <property type="project" value="TreeGrafter"/>
</dbReference>
<proteinExistence type="inferred from homology"/>
<accession>A0A1I0NR78</accession>
<reference evidence="6 7" key="1">
    <citation type="submission" date="2016-10" db="EMBL/GenBank/DDBJ databases">
        <authorList>
            <person name="de Groot N.N."/>
        </authorList>
    </citation>
    <scope>NUCLEOTIDE SEQUENCE [LARGE SCALE GENOMIC DNA]</scope>
    <source>
        <strain evidence="6 7">CGMCC 1.5337</strain>
    </source>
</reference>
<gene>
    <name evidence="3" type="primary">grpE</name>
    <name evidence="6" type="ORF">SAMN04487945_1047</name>
</gene>
<feature type="compositionally biased region" description="Basic and acidic residues" evidence="5">
    <location>
        <begin position="1"/>
        <end position="10"/>
    </location>
</feature>
<dbReference type="GO" id="GO:0051087">
    <property type="term" value="F:protein-folding chaperone binding"/>
    <property type="evidence" value="ECO:0007669"/>
    <property type="project" value="InterPro"/>
</dbReference>
<dbReference type="Pfam" id="PF01025">
    <property type="entry name" value="GrpE"/>
    <property type="match status" value="1"/>
</dbReference>
<dbReference type="GO" id="GO:0005737">
    <property type="term" value="C:cytoplasm"/>
    <property type="evidence" value="ECO:0007669"/>
    <property type="project" value="UniProtKB-SubCell"/>
</dbReference>
<evidence type="ECO:0000256" key="3">
    <source>
        <dbReference type="HAMAP-Rule" id="MF_01151"/>
    </source>
</evidence>
<feature type="compositionally biased region" description="Acidic residues" evidence="5">
    <location>
        <begin position="20"/>
        <end position="31"/>
    </location>
</feature>
<dbReference type="STRING" id="355548.SAMN04487945_1047"/>
<dbReference type="InterPro" id="IPR000740">
    <property type="entry name" value="GrpE"/>
</dbReference>
<comment type="subcellular location">
    <subcellularLocation>
        <location evidence="3">Cytoplasm</location>
    </subcellularLocation>
</comment>
<dbReference type="AlphaFoldDB" id="A0A1I0NR78"/>
<comment type="subunit">
    <text evidence="3">Homodimer.</text>
</comment>
<dbReference type="InterPro" id="IPR013805">
    <property type="entry name" value="GrpE_CC"/>
</dbReference>
<dbReference type="SUPFAM" id="SSF51064">
    <property type="entry name" value="Head domain of nucleotide exchange factor GrpE"/>
    <property type="match status" value="1"/>
</dbReference>
<evidence type="ECO:0000256" key="1">
    <source>
        <dbReference type="ARBA" id="ARBA00009054"/>
    </source>
</evidence>
<keyword evidence="3" id="KW-0963">Cytoplasm</keyword>
<keyword evidence="7" id="KW-1185">Reference proteome</keyword>
<organism evidence="6 7">
    <name type="scientific">Halobacterium jilantaiense</name>
    <dbReference type="NCBI Taxonomy" id="355548"/>
    <lineage>
        <taxon>Archaea</taxon>
        <taxon>Methanobacteriati</taxon>
        <taxon>Methanobacteriota</taxon>
        <taxon>Stenosarchaea group</taxon>
        <taxon>Halobacteria</taxon>
        <taxon>Halobacteriales</taxon>
        <taxon>Halobacteriaceae</taxon>
        <taxon>Halobacterium</taxon>
    </lineage>
</organism>
<dbReference type="HAMAP" id="MF_01151">
    <property type="entry name" value="GrpE"/>
    <property type="match status" value="1"/>
</dbReference>
<dbReference type="SUPFAM" id="SSF58014">
    <property type="entry name" value="Coiled-coil domain of nucleotide exchange factor GrpE"/>
    <property type="match status" value="1"/>
</dbReference>
<dbReference type="GO" id="GO:0042803">
    <property type="term" value="F:protein homodimerization activity"/>
    <property type="evidence" value="ECO:0007669"/>
    <property type="project" value="InterPro"/>
</dbReference>
<comment type="similarity">
    <text evidence="1 3 4">Belongs to the GrpE family.</text>
</comment>
<evidence type="ECO:0000256" key="5">
    <source>
        <dbReference type="SAM" id="MobiDB-lite"/>
    </source>
</evidence>
<dbReference type="PRINTS" id="PR00773">
    <property type="entry name" value="GRPEPROTEIN"/>
</dbReference>
<dbReference type="GO" id="GO:0000774">
    <property type="term" value="F:adenyl-nucleotide exchange factor activity"/>
    <property type="evidence" value="ECO:0007669"/>
    <property type="project" value="InterPro"/>
</dbReference>
<evidence type="ECO:0000313" key="7">
    <source>
        <dbReference type="Proteomes" id="UP000198518"/>
    </source>
</evidence>
<dbReference type="InterPro" id="IPR009012">
    <property type="entry name" value="GrpE_head"/>
</dbReference>
<evidence type="ECO:0000256" key="4">
    <source>
        <dbReference type="RuleBase" id="RU004478"/>
    </source>
</evidence>
<feature type="region of interest" description="Disordered" evidence="5">
    <location>
        <begin position="1"/>
        <end position="49"/>
    </location>
</feature>
<comment type="function">
    <text evidence="3">Participates actively in the response to hyperosmotic and heat shock by preventing the aggregation of stress-denatured proteins, in association with DnaK and GrpE. It is the nucleotide exchange factor for DnaK and may function as a thermosensor. Unfolded proteins bind initially to DnaJ; upon interaction with the DnaJ-bound protein, DnaK hydrolyzes its bound ATP, resulting in the formation of a stable complex. GrpE releases ADP from DnaK; ATP binding to DnaK triggers the release of the substrate protein, thus completing the reaction cycle. Several rounds of ATP-dependent interactions between DnaJ, DnaK and GrpE are required for fully efficient folding.</text>
</comment>
<dbReference type="RefSeq" id="WP_089668302.1">
    <property type="nucleotide sequence ID" value="NZ_FOJA01000001.1"/>
</dbReference>
<protein>
    <recommendedName>
        <fullName evidence="3">Protein GrpE</fullName>
    </recommendedName>
    <alternativeName>
        <fullName evidence="3">HSP-70 cofactor</fullName>
    </alternativeName>
</protein>
<dbReference type="Gene3D" id="2.30.22.10">
    <property type="entry name" value="Head domain of nucleotide exchange factor GrpE"/>
    <property type="match status" value="1"/>
</dbReference>
<keyword evidence="2 3" id="KW-0143">Chaperone</keyword>
<name>A0A1I0NR78_9EURY</name>
<dbReference type="Proteomes" id="UP000198518">
    <property type="component" value="Unassembled WGS sequence"/>
</dbReference>
<dbReference type="OrthoDB" id="372230at2157"/>
<dbReference type="CDD" id="cd00446">
    <property type="entry name" value="GrpE"/>
    <property type="match status" value="1"/>
</dbReference>
<evidence type="ECO:0000313" key="6">
    <source>
        <dbReference type="EMBL" id="SEW03393.1"/>
    </source>
</evidence>
<dbReference type="GO" id="GO:0006457">
    <property type="term" value="P:protein folding"/>
    <property type="evidence" value="ECO:0007669"/>
    <property type="project" value="InterPro"/>
</dbReference>
<dbReference type="PANTHER" id="PTHR21237:SF23">
    <property type="entry name" value="GRPE PROTEIN HOMOLOG, MITOCHONDRIAL"/>
    <property type="match status" value="1"/>
</dbReference>
<sequence length="213" mass="23542">MSEDAEHAAEAADADGTAAGDEEQAADAEDTLAERVRAAAGDDLGDEVADLEARVEELERDLDEAETEVTDLTERLQAKQAEFKNYKQRAKRKQEDIRERATEDLVERLLDVRDNLGRALDQDGDGESIREGVELTRKEFDRVLDSEGVSEIRPEAGDEVDATRHEVMMRVDSDHPEGTVEDVYRPGYEMAGKVLQTAQVTVSDGTSESDDDS</sequence>
<keyword evidence="3" id="KW-0346">Stress response</keyword>
<dbReference type="Gene3D" id="3.90.20.20">
    <property type="match status" value="1"/>
</dbReference>
<dbReference type="EMBL" id="FOJA01000001">
    <property type="protein sequence ID" value="SEW03393.1"/>
    <property type="molecule type" value="Genomic_DNA"/>
</dbReference>
<evidence type="ECO:0000256" key="2">
    <source>
        <dbReference type="ARBA" id="ARBA00023186"/>
    </source>
</evidence>